<dbReference type="Gene3D" id="1.10.472.10">
    <property type="entry name" value="Cyclin-like"/>
    <property type="match status" value="1"/>
</dbReference>
<dbReference type="GO" id="GO:0019901">
    <property type="term" value="F:protein kinase binding"/>
    <property type="evidence" value="ECO:0007669"/>
    <property type="project" value="InterPro"/>
</dbReference>
<reference evidence="2" key="1">
    <citation type="submission" date="2021-01" db="EMBL/GenBank/DDBJ databases">
        <authorList>
            <person name="Corre E."/>
            <person name="Pelletier E."/>
            <person name="Niang G."/>
            <person name="Scheremetjew M."/>
            <person name="Finn R."/>
            <person name="Kale V."/>
            <person name="Holt S."/>
            <person name="Cochrane G."/>
            <person name="Meng A."/>
            <person name="Brown T."/>
            <person name="Cohen L."/>
        </authorList>
    </citation>
    <scope>NUCLEOTIDE SEQUENCE</scope>
    <source>
        <strain evidence="2">CCMP325</strain>
    </source>
</reference>
<feature type="region of interest" description="Disordered" evidence="1">
    <location>
        <begin position="1"/>
        <end position="32"/>
    </location>
</feature>
<dbReference type="PANTHER" id="PTHR15615:SF108">
    <property type="entry name" value="PROTEIN CNPPD1"/>
    <property type="match status" value="1"/>
</dbReference>
<organism evidence="2">
    <name type="scientific">Hanusia phi</name>
    <dbReference type="NCBI Taxonomy" id="3032"/>
    <lineage>
        <taxon>Eukaryota</taxon>
        <taxon>Cryptophyceae</taxon>
        <taxon>Pyrenomonadales</taxon>
        <taxon>Geminigeraceae</taxon>
        <taxon>Hanusia</taxon>
    </lineage>
</organism>
<evidence type="ECO:0008006" key="3">
    <source>
        <dbReference type="Google" id="ProtNLM"/>
    </source>
</evidence>
<dbReference type="PANTHER" id="PTHR15615">
    <property type="match status" value="1"/>
</dbReference>
<gene>
    <name evidence="2" type="ORF">HPHI1048_LOCUS15511</name>
</gene>
<feature type="compositionally biased region" description="Basic and acidic residues" evidence="1">
    <location>
        <begin position="10"/>
        <end position="32"/>
    </location>
</feature>
<dbReference type="SUPFAM" id="SSF47954">
    <property type="entry name" value="Cyclin-like"/>
    <property type="match status" value="1"/>
</dbReference>
<evidence type="ECO:0000313" key="2">
    <source>
        <dbReference type="EMBL" id="CAD8493280.1"/>
    </source>
</evidence>
<proteinExistence type="predicted"/>
<dbReference type="AlphaFoldDB" id="A0A7S0EVZ1"/>
<dbReference type="EMBL" id="HBEO01022963">
    <property type="protein sequence ID" value="CAD8493280.1"/>
    <property type="molecule type" value="Transcribed_RNA"/>
</dbReference>
<dbReference type="Pfam" id="PF08613">
    <property type="entry name" value="Cyclin"/>
    <property type="match status" value="1"/>
</dbReference>
<name>A0A7S0EVZ1_9CRYP</name>
<evidence type="ECO:0000256" key="1">
    <source>
        <dbReference type="SAM" id="MobiDB-lite"/>
    </source>
</evidence>
<sequence>MFTSKFYGKGKSEEKAEKPKMSHSVEDRQKAAMEANKAWREKIKHVEALDENQPRLSMAAFTDEMKRDADSQKSLIPIVAELLSKLVEANDKVATDREHITVFHAQKAPAVNVIDYAERIAKYSSCSYCCFVVGIIYMDRFIQRQRMLERDFRINSLNVHRLLLASVMVAAKFLDDFYYSNEFWAKIGGVPNVELNTLEIEFLFLTNFELHVARDVYDSYREELLAWNHGAPSRCGKEQFNSLLCEVRQPNPYFFKEQASEKEMLEGGKELAATPQDDAMVIG</sequence>
<dbReference type="InterPro" id="IPR013922">
    <property type="entry name" value="Cyclin_PHO80-like"/>
</dbReference>
<accession>A0A7S0EVZ1</accession>
<dbReference type="InterPro" id="IPR036915">
    <property type="entry name" value="Cyclin-like_sf"/>
</dbReference>
<protein>
    <recommendedName>
        <fullName evidence="3">Cyclin</fullName>
    </recommendedName>
</protein>